<evidence type="ECO:0000313" key="1">
    <source>
        <dbReference type="EMBL" id="MBC5657928.1"/>
    </source>
</evidence>
<gene>
    <name evidence="1" type="ORF">H8S19_12845</name>
</gene>
<keyword evidence="2" id="KW-1185">Reference proteome</keyword>
<accession>A0AAW3X6X9</accession>
<dbReference type="EMBL" id="JACOOW010000015">
    <property type="protein sequence ID" value="MBC5657928.1"/>
    <property type="molecule type" value="Genomic_DNA"/>
</dbReference>
<name>A0AAW3X6X9_9CLOT</name>
<organism evidence="1 2">
    <name type="scientific">Clostridium segne</name>
    <dbReference type="NCBI Taxonomy" id="2763038"/>
    <lineage>
        <taxon>Bacteria</taxon>
        <taxon>Bacillati</taxon>
        <taxon>Bacillota</taxon>
        <taxon>Clostridia</taxon>
        <taxon>Eubacteriales</taxon>
        <taxon>Clostridiaceae</taxon>
        <taxon>Clostridium</taxon>
    </lineage>
</organism>
<dbReference type="RefSeq" id="WP_147354111.1">
    <property type="nucleotide sequence ID" value="NZ_JACOOW010000015.1"/>
</dbReference>
<dbReference type="AlphaFoldDB" id="A0AAW3X6X9"/>
<protein>
    <submittedName>
        <fullName evidence="1">Uncharacterized protein</fullName>
    </submittedName>
</protein>
<dbReference type="Proteomes" id="UP000653904">
    <property type="component" value="Unassembled WGS sequence"/>
</dbReference>
<proteinExistence type="predicted"/>
<evidence type="ECO:0000313" key="2">
    <source>
        <dbReference type="Proteomes" id="UP000653904"/>
    </source>
</evidence>
<sequence>MAGVEAAKQPKSSAILFQLLNKGAAAKLDVYDCSKISNAYICIRQNHSSMIWSVQDGEYVSCPTSLMIWIKNSKKMGIAVKSTETSESQFILNNGKDFFFPEDFSIHGFVENQEYGIAFFFSHDKQVFTREENNEEGFSSLCTLLTLFMQDKDGSTVEEDENDYMEYSF</sequence>
<reference evidence="1 2" key="1">
    <citation type="submission" date="2020-08" db="EMBL/GenBank/DDBJ databases">
        <title>Genome public.</title>
        <authorList>
            <person name="Liu C."/>
            <person name="Sun Q."/>
        </authorList>
    </citation>
    <scope>NUCLEOTIDE SEQUENCE [LARGE SCALE GENOMIC DNA]</scope>
    <source>
        <strain evidence="1 2">BX14</strain>
    </source>
</reference>
<comment type="caution">
    <text evidence="1">The sequence shown here is derived from an EMBL/GenBank/DDBJ whole genome shotgun (WGS) entry which is preliminary data.</text>
</comment>